<dbReference type="Gene3D" id="3.40.50.150">
    <property type="entry name" value="Vaccinia Virus protein VP39"/>
    <property type="match status" value="1"/>
</dbReference>
<comment type="similarity">
    <text evidence="1">Belongs to the methyltransferase superfamily.</text>
</comment>
<dbReference type="GO" id="GO:0032259">
    <property type="term" value="P:methylation"/>
    <property type="evidence" value="ECO:0007669"/>
    <property type="project" value="UniProtKB-KW"/>
</dbReference>
<evidence type="ECO:0000259" key="4">
    <source>
        <dbReference type="Pfam" id="PF08241"/>
    </source>
</evidence>
<dbReference type="SUPFAM" id="SSF53335">
    <property type="entry name" value="S-adenosyl-L-methionine-dependent methyltransferases"/>
    <property type="match status" value="1"/>
</dbReference>
<dbReference type="InterPro" id="IPR013216">
    <property type="entry name" value="Methyltransf_11"/>
</dbReference>
<proteinExistence type="inferred from homology"/>
<reference evidence="5 6" key="1">
    <citation type="submission" date="2021-06" db="EMBL/GenBank/DDBJ databases">
        <title>Caerostris darwini draft genome.</title>
        <authorList>
            <person name="Kono N."/>
            <person name="Arakawa K."/>
        </authorList>
    </citation>
    <scope>NUCLEOTIDE SEQUENCE [LARGE SCALE GENOMIC DNA]</scope>
</reference>
<dbReference type="AlphaFoldDB" id="A0AAV4SYC1"/>
<dbReference type="Pfam" id="PF08241">
    <property type="entry name" value="Methyltransf_11"/>
    <property type="match status" value="1"/>
</dbReference>
<accession>A0AAV4SYC1</accession>
<dbReference type="PANTHER" id="PTHR44942:SF4">
    <property type="entry name" value="METHYLTRANSFERASE TYPE 11 DOMAIN-CONTAINING PROTEIN"/>
    <property type="match status" value="1"/>
</dbReference>
<evidence type="ECO:0000256" key="1">
    <source>
        <dbReference type="ARBA" id="ARBA00008361"/>
    </source>
</evidence>
<dbReference type="Proteomes" id="UP001054837">
    <property type="component" value="Unassembled WGS sequence"/>
</dbReference>
<keyword evidence="6" id="KW-1185">Reference proteome</keyword>
<sequence length="271" mass="30815">MTTALFTGAKHAQLYAKFRPSPPASLISSIITYLEQKINPPFKKAVDIGCGSGQSTIALSPYFETILGLDVSEAQIKQAEQLHSSKNIEYQVAKGENLPVSSNSVDLITFSQSLHWFNKNEIFPEIKRVLKPNGVVAAYGYWIPVPKFDDEDKSNRINHLITKYLHDEKLGSYWDKERYIVQNHYADINLPFKDSHRLSLVQKTSSSLADYMGYLSSWSSYQKLFKEDSEAAQQLLQEIEKKFLAILGKEKSPEELILGLYTDFFIIIAHK</sequence>
<comment type="caution">
    <text evidence="5">The sequence shown here is derived from an EMBL/GenBank/DDBJ whole genome shotgun (WGS) entry which is preliminary data.</text>
</comment>
<keyword evidence="3" id="KW-0808">Transferase</keyword>
<feature type="domain" description="Methyltransferase type 11" evidence="4">
    <location>
        <begin position="46"/>
        <end position="137"/>
    </location>
</feature>
<protein>
    <recommendedName>
        <fullName evidence="4">Methyltransferase type 11 domain-containing protein</fullName>
    </recommendedName>
</protein>
<dbReference type="EMBL" id="BPLQ01008595">
    <property type="protein sequence ID" value="GIY38369.1"/>
    <property type="molecule type" value="Genomic_DNA"/>
</dbReference>
<keyword evidence="2" id="KW-0489">Methyltransferase</keyword>
<dbReference type="PANTHER" id="PTHR44942">
    <property type="entry name" value="METHYLTRANSF_11 DOMAIN-CONTAINING PROTEIN"/>
    <property type="match status" value="1"/>
</dbReference>
<dbReference type="CDD" id="cd02440">
    <property type="entry name" value="AdoMet_MTases"/>
    <property type="match status" value="1"/>
</dbReference>
<evidence type="ECO:0000313" key="5">
    <source>
        <dbReference type="EMBL" id="GIY38369.1"/>
    </source>
</evidence>
<evidence type="ECO:0000256" key="3">
    <source>
        <dbReference type="ARBA" id="ARBA00022679"/>
    </source>
</evidence>
<evidence type="ECO:0000256" key="2">
    <source>
        <dbReference type="ARBA" id="ARBA00022603"/>
    </source>
</evidence>
<evidence type="ECO:0000313" key="6">
    <source>
        <dbReference type="Proteomes" id="UP001054837"/>
    </source>
</evidence>
<dbReference type="GO" id="GO:0008757">
    <property type="term" value="F:S-adenosylmethionine-dependent methyltransferase activity"/>
    <property type="evidence" value="ECO:0007669"/>
    <property type="project" value="InterPro"/>
</dbReference>
<dbReference type="InterPro" id="IPR029063">
    <property type="entry name" value="SAM-dependent_MTases_sf"/>
</dbReference>
<gene>
    <name evidence="5" type="ORF">CDAR_504801</name>
</gene>
<dbReference type="InterPro" id="IPR051052">
    <property type="entry name" value="Diverse_substrate_MTase"/>
</dbReference>
<organism evidence="5 6">
    <name type="scientific">Caerostris darwini</name>
    <dbReference type="NCBI Taxonomy" id="1538125"/>
    <lineage>
        <taxon>Eukaryota</taxon>
        <taxon>Metazoa</taxon>
        <taxon>Ecdysozoa</taxon>
        <taxon>Arthropoda</taxon>
        <taxon>Chelicerata</taxon>
        <taxon>Arachnida</taxon>
        <taxon>Araneae</taxon>
        <taxon>Araneomorphae</taxon>
        <taxon>Entelegynae</taxon>
        <taxon>Araneoidea</taxon>
        <taxon>Araneidae</taxon>
        <taxon>Caerostris</taxon>
    </lineage>
</organism>
<name>A0AAV4SYC1_9ARAC</name>